<dbReference type="InterPro" id="IPR043129">
    <property type="entry name" value="ATPase_NBD"/>
</dbReference>
<gene>
    <name evidence="4" type="ORF">CQ006_01230</name>
</gene>
<feature type="domain" description="Hydantoinase/oxoprolinase N-terminal" evidence="2">
    <location>
        <begin position="9"/>
        <end position="185"/>
    </location>
</feature>
<sequence length="694" mass="76105">MQSNRKTVRVATDVGGTFTDLVYFENDPVTGQQTIRTAKVDTTPPNFAQGILNVIRKARVTLSEVDFLAHGTTVVINALTERRGVKTALITTRGFRDILEIARANRPDYFNLKWVKPVPFVPRYLRLEIAGRLCTDGREREPLALDELPAMIEGLRANGVQAIAICLLHAYANPSHEQAVLNEVKRLWPEVSVVASHQITREWREYERSSTTALSAYVQPIAARYLDELEAGLRSEGYQAPLYIMQSNCGVDSVAHARDIPITMVESGPASGFWAAAELGRLIDEPNLLGLDIGGTTAKCALIRNGQVAIKTDYWIERDRINAGYPIMVPVVDLVEIGNGGGSIAWVDAFDKLHVGPQSAGAVPGPAAYGHGGTEITTTDANLALGRINPQYFCGGEVSADLKAVAQGFNALSDRLQLPADEIARGVIRLANNNMVNALKLVSLSRGHDPRELTLMAFGGGGALHAVALAQELGVKKVIVPRGASVFSAWGMTLSDLRRDLFINRFVDATQSQALVHTQGFLDELMTSAREQFTAEAVPPERVETQVHCKLRYQNQEHSVEVPLGLDERLDTDWEHIATRFHTLYEQHYTYRLEAPLEIVGFHLVAVAQIDKLIPQALPITGRTIDAARKGQRLVDYATEGIHEAAIYDYALLEPQMCFDGPAVIEDAGTTVVVHPHNHVLVDRLGNLHITLNG</sequence>
<dbReference type="PANTHER" id="PTHR11365:SF23">
    <property type="entry name" value="HYPOTHETICAL 5-OXOPROLINASE (EUROFUNG)-RELATED"/>
    <property type="match status" value="1"/>
</dbReference>
<dbReference type="InterPro" id="IPR049517">
    <property type="entry name" value="ACX-like_C"/>
</dbReference>
<dbReference type="EMBL" id="PCQE01000001">
    <property type="protein sequence ID" value="PRC10957.1"/>
    <property type="molecule type" value="Genomic_DNA"/>
</dbReference>
<feature type="domain" description="Acetophenone carboxylase-like C-terminal" evidence="3">
    <location>
        <begin position="510"/>
        <end position="689"/>
    </location>
</feature>
<reference evidence="4 5" key="1">
    <citation type="submission" date="2017-09" db="EMBL/GenBank/DDBJ databases">
        <title>Genomic, metabolic, and phenotypic characteristics of bacterial isolates from the natural microbiome of the model nematode Caenorhabditis elegans.</title>
        <authorList>
            <person name="Zimmermann J."/>
            <person name="Obeng N."/>
            <person name="Yang W."/>
            <person name="Obeng O."/>
            <person name="Kissoyan K."/>
            <person name="Pees B."/>
            <person name="Dirksen P."/>
            <person name="Hoppner M."/>
            <person name="Franke A."/>
            <person name="Rosenstiel P."/>
            <person name="Leippe M."/>
            <person name="Dierking K."/>
            <person name="Kaleta C."/>
            <person name="Schulenburg H."/>
        </authorList>
    </citation>
    <scope>NUCLEOTIDE SEQUENCE [LARGE SCALE GENOMIC DNA]</scope>
    <source>
        <strain evidence="4 5">MYb184</strain>
    </source>
</reference>
<dbReference type="GO" id="GO:0005829">
    <property type="term" value="C:cytosol"/>
    <property type="evidence" value="ECO:0007669"/>
    <property type="project" value="TreeGrafter"/>
</dbReference>
<dbReference type="Pfam" id="PF19278">
    <property type="entry name" value="Hydant_A_C"/>
    <property type="match status" value="1"/>
</dbReference>
<dbReference type="Pfam" id="PF05378">
    <property type="entry name" value="Hydant_A_N"/>
    <property type="match status" value="1"/>
</dbReference>
<dbReference type="InterPro" id="IPR002821">
    <property type="entry name" value="Hydantoinase_A"/>
</dbReference>
<comment type="caution">
    <text evidence="4">The sequence shown here is derived from an EMBL/GenBank/DDBJ whole genome shotgun (WGS) entry which is preliminary data.</text>
</comment>
<dbReference type="GO" id="GO:0017168">
    <property type="term" value="F:5-oxoprolinase (ATP-hydrolyzing) activity"/>
    <property type="evidence" value="ECO:0007669"/>
    <property type="project" value="TreeGrafter"/>
</dbReference>
<dbReference type="Pfam" id="PF01968">
    <property type="entry name" value="Hydantoinase_A"/>
    <property type="match status" value="1"/>
</dbReference>
<evidence type="ECO:0000313" key="4">
    <source>
        <dbReference type="EMBL" id="PRC10957.1"/>
    </source>
</evidence>
<dbReference type="GO" id="GO:0006749">
    <property type="term" value="P:glutathione metabolic process"/>
    <property type="evidence" value="ECO:0007669"/>
    <property type="project" value="TreeGrafter"/>
</dbReference>
<accession>A0A2S9E824</accession>
<dbReference type="AlphaFoldDB" id="A0A2S9E824"/>
<dbReference type="PANTHER" id="PTHR11365">
    <property type="entry name" value="5-OXOPROLINASE RELATED"/>
    <property type="match status" value="1"/>
</dbReference>
<dbReference type="InterPro" id="IPR008040">
    <property type="entry name" value="Hydant_A_N"/>
</dbReference>
<proteinExistence type="predicted"/>
<evidence type="ECO:0000313" key="5">
    <source>
        <dbReference type="Proteomes" id="UP000239458"/>
    </source>
</evidence>
<evidence type="ECO:0000259" key="2">
    <source>
        <dbReference type="Pfam" id="PF05378"/>
    </source>
</evidence>
<dbReference type="Proteomes" id="UP000239458">
    <property type="component" value="Unassembled WGS sequence"/>
</dbReference>
<dbReference type="InterPro" id="IPR045079">
    <property type="entry name" value="Oxoprolinase-like"/>
</dbReference>
<protein>
    <submittedName>
        <fullName evidence="4">5-oxoprolinase</fullName>
    </submittedName>
</protein>
<feature type="domain" description="Hydantoinase A/oxoprolinase" evidence="1">
    <location>
        <begin position="208"/>
        <end position="500"/>
    </location>
</feature>
<dbReference type="SUPFAM" id="SSF53067">
    <property type="entry name" value="Actin-like ATPase domain"/>
    <property type="match status" value="1"/>
</dbReference>
<dbReference type="STRING" id="651740.SAMN04490182_2417"/>
<organism evidence="4 5">
    <name type="scientific">Pseudomonas cedrina</name>
    <dbReference type="NCBI Taxonomy" id="651740"/>
    <lineage>
        <taxon>Bacteria</taxon>
        <taxon>Pseudomonadati</taxon>
        <taxon>Pseudomonadota</taxon>
        <taxon>Gammaproteobacteria</taxon>
        <taxon>Pseudomonadales</taxon>
        <taxon>Pseudomonadaceae</taxon>
        <taxon>Pseudomonas</taxon>
    </lineage>
</organism>
<evidence type="ECO:0000259" key="3">
    <source>
        <dbReference type="Pfam" id="PF19278"/>
    </source>
</evidence>
<evidence type="ECO:0000259" key="1">
    <source>
        <dbReference type="Pfam" id="PF01968"/>
    </source>
</evidence>
<name>A0A2S9E824_PSECE</name>
<dbReference type="RefSeq" id="WP_105227309.1">
    <property type="nucleotide sequence ID" value="NZ_PCQE01000001.1"/>
</dbReference>